<keyword evidence="1" id="KW-0238">DNA-binding</keyword>
<dbReference type="OrthoDB" id="2394806at2759"/>
<dbReference type="Proteomes" id="UP000265703">
    <property type="component" value="Unassembled WGS sequence"/>
</dbReference>
<gene>
    <name evidence="1" type="ORF">C1645_357678</name>
</gene>
<dbReference type="InterPro" id="IPR036388">
    <property type="entry name" value="WH-like_DNA-bd_sf"/>
</dbReference>
<dbReference type="Pfam" id="PF13384">
    <property type="entry name" value="HTH_23"/>
    <property type="match status" value="1"/>
</dbReference>
<dbReference type="InterPro" id="IPR009057">
    <property type="entry name" value="Homeodomain-like_sf"/>
</dbReference>
<sequence length="112" mass="13382">MKSNTISEDLRWRVVYLHNDGYSLQEISELLKISVLTITRIMKCFQQWRCVTNPLKKQAGRRKIFNGSDMKILSEIIKEHTDYHLDEIIKEMIRKTNKEVSIPTLWRSLKFL</sequence>
<evidence type="ECO:0000313" key="1">
    <source>
        <dbReference type="EMBL" id="RIA99448.1"/>
    </source>
</evidence>
<keyword evidence="1" id="KW-0371">Homeobox</keyword>
<dbReference type="EMBL" id="QKYT01000004">
    <property type="protein sequence ID" value="RIA99448.1"/>
    <property type="molecule type" value="Genomic_DNA"/>
</dbReference>
<reference evidence="1 2" key="1">
    <citation type="submission" date="2018-06" db="EMBL/GenBank/DDBJ databases">
        <title>Comparative genomics reveals the genomic features of Rhizophagus irregularis, R. cerebriforme, R. diaphanum and Gigaspora rosea, and their symbiotic lifestyle signature.</title>
        <authorList>
            <person name="Morin E."/>
            <person name="San Clemente H."/>
            <person name="Chen E.C.H."/>
            <person name="De La Providencia I."/>
            <person name="Hainaut M."/>
            <person name="Kuo A."/>
            <person name="Kohler A."/>
            <person name="Murat C."/>
            <person name="Tang N."/>
            <person name="Roy S."/>
            <person name="Loubradou J."/>
            <person name="Henrissat B."/>
            <person name="Grigoriev I.V."/>
            <person name="Corradi N."/>
            <person name="Roux C."/>
            <person name="Martin F.M."/>
        </authorList>
    </citation>
    <scope>NUCLEOTIDE SEQUENCE [LARGE SCALE GENOMIC DNA]</scope>
    <source>
        <strain evidence="1 2">DAOM 227022</strain>
    </source>
</reference>
<name>A0A397TNA2_9GLOM</name>
<dbReference type="GO" id="GO:0003677">
    <property type="term" value="F:DNA binding"/>
    <property type="evidence" value="ECO:0007669"/>
    <property type="project" value="UniProtKB-KW"/>
</dbReference>
<accession>A0A397TNA2</accession>
<dbReference type="AlphaFoldDB" id="A0A397TNA2"/>
<dbReference type="STRING" id="658196.A0A397TNA2"/>
<proteinExistence type="predicted"/>
<organism evidence="1 2">
    <name type="scientific">Glomus cerebriforme</name>
    <dbReference type="NCBI Taxonomy" id="658196"/>
    <lineage>
        <taxon>Eukaryota</taxon>
        <taxon>Fungi</taxon>
        <taxon>Fungi incertae sedis</taxon>
        <taxon>Mucoromycota</taxon>
        <taxon>Glomeromycotina</taxon>
        <taxon>Glomeromycetes</taxon>
        <taxon>Glomerales</taxon>
        <taxon>Glomeraceae</taxon>
        <taxon>Glomus</taxon>
    </lineage>
</organism>
<protein>
    <submittedName>
        <fullName evidence="1">Homeodomain-like protein</fullName>
    </submittedName>
</protein>
<dbReference type="Gene3D" id="1.10.10.10">
    <property type="entry name" value="Winged helix-like DNA-binding domain superfamily/Winged helix DNA-binding domain"/>
    <property type="match status" value="1"/>
</dbReference>
<dbReference type="SUPFAM" id="SSF46689">
    <property type="entry name" value="Homeodomain-like"/>
    <property type="match status" value="1"/>
</dbReference>
<evidence type="ECO:0000313" key="2">
    <source>
        <dbReference type="Proteomes" id="UP000265703"/>
    </source>
</evidence>
<comment type="caution">
    <text evidence="1">The sequence shown here is derived from an EMBL/GenBank/DDBJ whole genome shotgun (WGS) entry which is preliminary data.</text>
</comment>
<keyword evidence="2" id="KW-1185">Reference proteome</keyword>